<proteinExistence type="predicted"/>
<evidence type="ECO:0000313" key="2">
    <source>
        <dbReference type="Proteomes" id="UP000249166"/>
    </source>
</evidence>
<sequence length="140" mass="16032">MRKYWYPAYESSSDFVMPWWRETYGSEPPAEDHWVSVLLRDQEVARCKYVVTGARVDPVLGDLPHGQLDILAFEVAIPLRRKGIGRTAVQGIRDQNPLPRMTALNDGAESRKFWDGIGWIRHEPAHAILRGGERVTYSEP</sequence>
<dbReference type="AlphaFoldDB" id="A0A328HDT8"/>
<evidence type="ECO:0000313" key="1">
    <source>
        <dbReference type="EMBL" id="RAM36786.1"/>
    </source>
</evidence>
<gene>
    <name evidence="1" type="ORF">DBZ45_13190</name>
</gene>
<comment type="caution">
    <text evidence="1">The sequence shown here is derived from an EMBL/GenBank/DDBJ whole genome shotgun (WGS) entry which is preliminary data.</text>
</comment>
<reference evidence="1 2" key="1">
    <citation type="submission" date="2018-04" db="EMBL/GenBank/DDBJ databases">
        <title>Bacteria isolated from cave deposits of Manipur.</title>
        <authorList>
            <person name="Sahoo D."/>
            <person name="Sarangthem I."/>
            <person name="Nandeibam J."/>
        </authorList>
    </citation>
    <scope>NUCLEOTIDE SEQUENCE [LARGE SCALE GENOMIC DNA]</scope>
    <source>
        <strain evidence="2">mrc11</strain>
    </source>
</reference>
<name>A0A328HDT8_ARTGO</name>
<evidence type="ECO:0008006" key="3">
    <source>
        <dbReference type="Google" id="ProtNLM"/>
    </source>
</evidence>
<dbReference type="EMBL" id="QLNP01000084">
    <property type="protein sequence ID" value="RAM36786.1"/>
    <property type="molecule type" value="Genomic_DNA"/>
</dbReference>
<protein>
    <recommendedName>
        <fullName evidence="3">GNAT family N-acetyltransferase</fullName>
    </recommendedName>
</protein>
<dbReference type="Proteomes" id="UP000249166">
    <property type="component" value="Unassembled WGS sequence"/>
</dbReference>
<accession>A0A328HDT8</accession>
<organism evidence="1 2">
    <name type="scientific">Arthrobacter globiformis</name>
    <dbReference type="NCBI Taxonomy" id="1665"/>
    <lineage>
        <taxon>Bacteria</taxon>
        <taxon>Bacillati</taxon>
        <taxon>Actinomycetota</taxon>
        <taxon>Actinomycetes</taxon>
        <taxon>Micrococcales</taxon>
        <taxon>Micrococcaceae</taxon>
        <taxon>Arthrobacter</taxon>
    </lineage>
</organism>